<reference evidence="1 2" key="1">
    <citation type="journal article" date="2015" name="Stand. Genomic Sci.">
        <title>Genomic information of the arsenic-resistant bacterium Lysobacter arseniciresistens type strain ZS79(T) and comparison of Lysobacter draft genomes.</title>
        <authorList>
            <person name="Liu L."/>
            <person name="Zhang S."/>
            <person name="Luo M."/>
            <person name="Wang G."/>
        </authorList>
    </citation>
    <scope>NUCLEOTIDE SEQUENCE [LARGE SCALE GENOMIC DNA]</scope>
    <source>
        <strain evidence="1 2">ZS79</strain>
    </source>
</reference>
<dbReference type="AlphaFoldDB" id="A0A0A0EYV9"/>
<dbReference type="STRING" id="913325.N799_05000"/>
<dbReference type="OrthoDB" id="952847at2"/>
<accession>A0A0A0EYV9</accession>
<dbReference type="Proteomes" id="UP000029989">
    <property type="component" value="Unassembled WGS sequence"/>
</dbReference>
<keyword evidence="2" id="KW-1185">Reference proteome</keyword>
<dbReference type="eggNOG" id="ENOG502ZREC">
    <property type="taxonomic scope" value="Bacteria"/>
</dbReference>
<sequence>MSVIHAQPQSLPSTGRLLKATAVAIAVAAVVLVTTVLPAEYGIDPTGIGTQLGLNVLGAPAEAAGGDAPVIEPAAAATVAKHDANYRTDSMSLMLAPGKGAEIKAHMSQGDTFVFHWTADAAVAVDMHGERVDAAKDEYTSYWIEREQSQASGTFTAPFDGSHGWYWLNRGDTPVTVQLDISGFQQDLYRP</sequence>
<comment type="caution">
    <text evidence="1">The sequence shown here is derived from an EMBL/GenBank/DDBJ whole genome shotgun (WGS) entry which is preliminary data.</text>
</comment>
<protein>
    <recommendedName>
        <fullName evidence="3">Transmembrane anchor protein</fullName>
    </recommendedName>
</protein>
<name>A0A0A0EYV9_9GAMM</name>
<dbReference type="EMBL" id="AVPT01000015">
    <property type="protein sequence ID" value="KGM56151.1"/>
    <property type="molecule type" value="Genomic_DNA"/>
</dbReference>
<evidence type="ECO:0008006" key="3">
    <source>
        <dbReference type="Google" id="ProtNLM"/>
    </source>
</evidence>
<evidence type="ECO:0000313" key="1">
    <source>
        <dbReference type="EMBL" id="KGM56151.1"/>
    </source>
</evidence>
<gene>
    <name evidence="1" type="ORF">N799_05000</name>
</gene>
<dbReference type="RefSeq" id="WP_036211126.1">
    <property type="nucleotide sequence ID" value="NZ_AVPT01000015.1"/>
</dbReference>
<proteinExistence type="predicted"/>
<evidence type="ECO:0000313" key="2">
    <source>
        <dbReference type="Proteomes" id="UP000029989"/>
    </source>
</evidence>
<organism evidence="1 2">
    <name type="scientific">Lysobacter arseniciresistens ZS79</name>
    <dbReference type="NCBI Taxonomy" id="913325"/>
    <lineage>
        <taxon>Bacteria</taxon>
        <taxon>Pseudomonadati</taxon>
        <taxon>Pseudomonadota</taxon>
        <taxon>Gammaproteobacteria</taxon>
        <taxon>Lysobacterales</taxon>
        <taxon>Lysobacteraceae</taxon>
        <taxon>Novilysobacter</taxon>
    </lineage>
</organism>